<sequence length="150" mass="15435">MRILSKVAACFLLTLAAASGLSGCGGSSASEATTAAVAPTVTVSTTVEVTATPSPSESESEVPAEVESTTAAPETFTMPKLVGQNLQLAQDMLQKDGSFLLDQVDALGLGRIQVMDSNWQVCTQSPKAGKEVPVDTMVTLASVKLTEDCP</sequence>
<dbReference type="RefSeq" id="WP_159903921.1">
    <property type="nucleotide sequence ID" value="NZ_BAABFX010000040.1"/>
</dbReference>
<keyword evidence="2" id="KW-0732">Signal</keyword>
<feature type="signal peptide" evidence="2">
    <location>
        <begin position="1"/>
        <end position="29"/>
    </location>
</feature>
<feature type="region of interest" description="Disordered" evidence="1">
    <location>
        <begin position="50"/>
        <end position="73"/>
    </location>
</feature>
<dbReference type="InterPro" id="IPR005543">
    <property type="entry name" value="PASTA_dom"/>
</dbReference>
<protein>
    <recommendedName>
        <fullName evidence="5">PASTA domain-containing protein</fullName>
    </recommendedName>
</protein>
<gene>
    <name evidence="3" type="ORF">GCM10023153_28500</name>
</gene>
<dbReference type="Proteomes" id="UP001500390">
    <property type="component" value="Unassembled WGS sequence"/>
</dbReference>
<organism evidence="3 4">
    <name type="scientific">Ornithinibacter aureus</name>
    <dbReference type="NCBI Taxonomy" id="622664"/>
    <lineage>
        <taxon>Bacteria</taxon>
        <taxon>Bacillati</taxon>
        <taxon>Actinomycetota</taxon>
        <taxon>Actinomycetes</taxon>
        <taxon>Micrococcales</taxon>
        <taxon>Intrasporangiaceae</taxon>
        <taxon>Ornithinibacter</taxon>
    </lineage>
</organism>
<name>A0ABP8K525_9MICO</name>
<proteinExistence type="predicted"/>
<reference evidence="4" key="1">
    <citation type="journal article" date="2019" name="Int. J. Syst. Evol. Microbiol.">
        <title>The Global Catalogue of Microorganisms (GCM) 10K type strain sequencing project: providing services to taxonomists for standard genome sequencing and annotation.</title>
        <authorList>
            <consortium name="The Broad Institute Genomics Platform"/>
            <consortium name="The Broad Institute Genome Sequencing Center for Infectious Disease"/>
            <person name="Wu L."/>
            <person name="Ma J."/>
        </authorList>
    </citation>
    <scope>NUCLEOTIDE SEQUENCE [LARGE SCALE GENOMIC DNA]</scope>
    <source>
        <strain evidence="4">JCM 17738</strain>
    </source>
</reference>
<dbReference type="Gene3D" id="3.30.10.20">
    <property type="match status" value="1"/>
</dbReference>
<dbReference type="PROSITE" id="PS51257">
    <property type="entry name" value="PROKAR_LIPOPROTEIN"/>
    <property type="match status" value="1"/>
</dbReference>
<evidence type="ECO:0000313" key="4">
    <source>
        <dbReference type="Proteomes" id="UP001500390"/>
    </source>
</evidence>
<evidence type="ECO:0008006" key="5">
    <source>
        <dbReference type="Google" id="ProtNLM"/>
    </source>
</evidence>
<keyword evidence="4" id="KW-1185">Reference proteome</keyword>
<dbReference type="CDD" id="cd06577">
    <property type="entry name" value="PASTA_pknB"/>
    <property type="match status" value="1"/>
</dbReference>
<evidence type="ECO:0000256" key="1">
    <source>
        <dbReference type="SAM" id="MobiDB-lite"/>
    </source>
</evidence>
<dbReference type="EMBL" id="BAABFX010000040">
    <property type="protein sequence ID" value="GAA4400744.1"/>
    <property type="molecule type" value="Genomic_DNA"/>
</dbReference>
<accession>A0ABP8K525</accession>
<evidence type="ECO:0000256" key="2">
    <source>
        <dbReference type="SAM" id="SignalP"/>
    </source>
</evidence>
<evidence type="ECO:0000313" key="3">
    <source>
        <dbReference type="EMBL" id="GAA4400744.1"/>
    </source>
</evidence>
<comment type="caution">
    <text evidence="3">The sequence shown here is derived from an EMBL/GenBank/DDBJ whole genome shotgun (WGS) entry which is preliminary data.</text>
</comment>
<feature type="chain" id="PRO_5047084205" description="PASTA domain-containing protein" evidence="2">
    <location>
        <begin position="30"/>
        <end position="150"/>
    </location>
</feature>